<dbReference type="PANTHER" id="PTHR42715">
    <property type="entry name" value="BETA-GLUCOSIDASE"/>
    <property type="match status" value="1"/>
</dbReference>
<evidence type="ECO:0000256" key="3">
    <source>
        <dbReference type="ARBA" id="ARBA00023277"/>
    </source>
</evidence>
<dbReference type="InterPro" id="IPR017853">
    <property type="entry name" value="GH"/>
</dbReference>
<dbReference type="EMBL" id="FMBL01000003">
    <property type="protein sequence ID" value="SCC80260.1"/>
    <property type="molecule type" value="Genomic_DNA"/>
</dbReference>
<dbReference type="GO" id="GO:0004553">
    <property type="term" value="F:hydrolase activity, hydrolyzing O-glycosyl compounds"/>
    <property type="evidence" value="ECO:0007669"/>
    <property type="project" value="InterPro"/>
</dbReference>
<sequence>MLQINMADVVNVIKSLVPYLVAIGVFMVLAVIISIAVNKKTVKNVGTRKFVRSETWLVAMVAIVAAVSMMLTGPMATLLNNVSAKKYELSQSTVDKGNKLAEDIQSEAVTLLKNDGNNLPLSSKKVNVFGWGSTNPVYGGTGSGSMSKQYPTVSLLQGMKNAGLEPNDKLSKLYTDYRKDRPEVGMFAQDWTLPEVPADRYSQSLIDQAKSYSDQAVVVISRVGGEGADLPTNMKAKDITYTNNSKNYEDFQEGESILQLDQTEKNMLDLVAKNFQNVTVVYNGANTFQFDFLDQYPQVKSLVWCPPAGQTGFTSLGRVLAGDINPSGRTADTFLKDLKKSVTYNNSGDFKYNNVDEFAQSFAGFTGKTETVKPTFINYTEGIYVGYRFYETAAKEGLIDYNSMVRYPFGYGLSYTKFSEKMGSINHSNGKVSFDVTVKNDGSKAGKDVVQVYYNPPYTEGGIEKASTNLVAFAKTDVLKPGASQTVKIEFNDSDMASYDSKGARAYVLEQGQYEISVQSDSHTVIDTKTVTVDSTTTYNAKGKAHNGDKTPATNIFDKARGENVTYLSRAGHFANFAAANSVPTDFKMSDKVKSEFVNNGNYKAADHNQADDKMPTTGAKNNVRLASLRGKSFDDPEWDKLLDQLTFKEMDELIANGGYGTAAIDSIGKARVTDADGPASLNNNFTKAGSIGFPASTAVAATFNKDLAKRFGELIGEMGHDMHVAGWYAPAMNVHRDVFGGRNFEYFSEDPLVAGTMASNQAAGAQSKGVYAFIKHFAMNEQESNRTNMLCTWADEQAMREVYLKPFEMSVKTGGARAVMSSFNYIGPTYAGANPALLQSLLRDEWGFKGFVVTDYYAGYGFQNADQIIRNGGDTMLATTKVTNHITDKSATSVIAMRRATKNVLYTVVNSWEYEKGEPKAETPIWRTAMYAAWVVFGLLFIGLEVVAIRRFRSRREAAKVTEALQSVETPEQAVSDEMAESVTPDGTAEQVTSEEE</sequence>
<dbReference type="InterPro" id="IPR019800">
    <property type="entry name" value="Glyco_hydro_3_AS"/>
</dbReference>
<dbReference type="Gene3D" id="2.60.40.10">
    <property type="entry name" value="Immunoglobulins"/>
    <property type="match status" value="1"/>
</dbReference>
<comment type="similarity">
    <text evidence="1 4">Belongs to the glycosyl hydrolase 3 family.</text>
</comment>
<keyword evidence="9" id="KW-1185">Reference proteome</keyword>
<keyword evidence="6" id="KW-0812">Transmembrane</keyword>
<dbReference type="SUPFAM" id="SSF51445">
    <property type="entry name" value="(Trans)glycosidases"/>
    <property type="match status" value="1"/>
</dbReference>
<name>A0A1C4H6G1_9BIFI</name>
<dbReference type="RefSeq" id="WP_091848147.1">
    <property type="nucleotide sequence ID" value="NZ_FMBL01000003.1"/>
</dbReference>
<dbReference type="Gene3D" id="3.20.20.300">
    <property type="entry name" value="Glycoside hydrolase, family 3, N-terminal domain"/>
    <property type="match status" value="1"/>
</dbReference>
<dbReference type="GO" id="GO:0005975">
    <property type="term" value="P:carbohydrate metabolic process"/>
    <property type="evidence" value="ECO:0007669"/>
    <property type="project" value="InterPro"/>
</dbReference>
<feature type="transmembrane region" description="Helical" evidence="6">
    <location>
        <begin position="57"/>
        <end position="79"/>
    </location>
</feature>
<feature type="transmembrane region" description="Helical" evidence="6">
    <location>
        <begin position="930"/>
        <end position="950"/>
    </location>
</feature>
<evidence type="ECO:0000256" key="1">
    <source>
        <dbReference type="ARBA" id="ARBA00005336"/>
    </source>
</evidence>
<dbReference type="InterPro" id="IPR036881">
    <property type="entry name" value="Glyco_hydro_3_C_sf"/>
</dbReference>
<dbReference type="InterPro" id="IPR013783">
    <property type="entry name" value="Ig-like_fold"/>
</dbReference>
<dbReference type="Pfam" id="PF00933">
    <property type="entry name" value="Glyco_hydro_3"/>
    <property type="match status" value="1"/>
</dbReference>
<dbReference type="InterPro" id="IPR036962">
    <property type="entry name" value="Glyco_hydro_3_N_sf"/>
</dbReference>
<dbReference type="AlphaFoldDB" id="A0A1C4H6G1"/>
<feature type="domain" description="Fibronectin type III-like" evidence="7">
    <location>
        <begin position="448"/>
        <end position="522"/>
    </location>
</feature>
<evidence type="ECO:0000256" key="2">
    <source>
        <dbReference type="ARBA" id="ARBA00022801"/>
    </source>
</evidence>
<gene>
    <name evidence="8" type="ORF">GA0061077_1118</name>
</gene>
<keyword evidence="2 4" id="KW-0378">Hydrolase</keyword>
<dbReference type="Proteomes" id="UP000242610">
    <property type="component" value="Unassembled WGS sequence"/>
</dbReference>
<dbReference type="InterPro" id="IPR001764">
    <property type="entry name" value="Glyco_hydro_3_N"/>
</dbReference>
<evidence type="ECO:0000256" key="6">
    <source>
        <dbReference type="SAM" id="Phobius"/>
    </source>
</evidence>
<dbReference type="SUPFAM" id="SSF52279">
    <property type="entry name" value="Beta-D-glucan exohydrolase, C-terminal domain"/>
    <property type="match status" value="1"/>
</dbReference>
<evidence type="ECO:0000256" key="4">
    <source>
        <dbReference type="RuleBase" id="RU361161"/>
    </source>
</evidence>
<dbReference type="OrthoDB" id="3187562at2"/>
<keyword evidence="3" id="KW-0119">Carbohydrate metabolism</keyword>
<evidence type="ECO:0000259" key="7">
    <source>
        <dbReference type="SMART" id="SM01217"/>
    </source>
</evidence>
<keyword evidence="6" id="KW-1133">Transmembrane helix</keyword>
<organism evidence="8 9">
    <name type="scientific">Bifidobacterium commune</name>
    <dbReference type="NCBI Taxonomy" id="1505727"/>
    <lineage>
        <taxon>Bacteria</taxon>
        <taxon>Bacillati</taxon>
        <taxon>Actinomycetota</taxon>
        <taxon>Actinomycetes</taxon>
        <taxon>Bifidobacteriales</taxon>
        <taxon>Bifidobacteriaceae</taxon>
        <taxon>Bifidobacterium</taxon>
    </lineage>
</organism>
<evidence type="ECO:0000256" key="5">
    <source>
        <dbReference type="SAM" id="MobiDB-lite"/>
    </source>
</evidence>
<dbReference type="InterPro" id="IPR026891">
    <property type="entry name" value="Fn3-like"/>
</dbReference>
<dbReference type="InterPro" id="IPR050288">
    <property type="entry name" value="Cellulose_deg_GH3"/>
</dbReference>
<reference evidence="9" key="1">
    <citation type="submission" date="2016-08" db="EMBL/GenBank/DDBJ databases">
        <authorList>
            <person name="Varghese N."/>
            <person name="Submissions Spin"/>
        </authorList>
    </citation>
    <scope>NUCLEOTIDE SEQUENCE [LARGE SCALE GENOMIC DNA]</scope>
    <source>
        <strain evidence="9">R-52791</strain>
    </source>
</reference>
<keyword evidence="6" id="KW-0472">Membrane</keyword>
<accession>A0A1C4H6G1</accession>
<feature type="region of interest" description="Disordered" evidence="5">
    <location>
        <begin position="963"/>
        <end position="998"/>
    </location>
</feature>
<dbReference type="Gene3D" id="3.40.50.1700">
    <property type="entry name" value="Glycoside hydrolase family 3 C-terminal domain"/>
    <property type="match status" value="1"/>
</dbReference>
<dbReference type="PANTHER" id="PTHR42715:SF10">
    <property type="entry name" value="BETA-GLUCOSIDASE"/>
    <property type="match status" value="1"/>
</dbReference>
<dbReference type="SMART" id="SM01217">
    <property type="entry name" value="Fn3_like"/>
    <property type="match status" value="1"/>
</dbReference>
<dbReference type="PROSITE" id="PS00775">
    <property type="entry name" value="GLYCOSYL_HYDROL_F3"/>
    <property type="match status" value="1"/>
</dbReference>
<protein>
    <submittedName>
        <fullName evidence="8">Beta-glucosidase</fullName>
    </submittedName>
</protein>
<dbReference type="Pfam" id="PF01915">
    <property type="entry name" value="Glyco_hydro_3_C"/>
    <property type="match status" value="1"/>
</dbReference>
<dbReference type="PRINTS" id="PR00133">
    <property type="entry name" value="GLHYDRLASE3"/>
</dbReference>
<evidence type="ECO:0000313" key="8">
    <source>
        <dbReference type="EMBL" id="SCC80260.1"/>
    </source>
</evidence>
<dbReference type="Pfam" id="PF14310">
    <property type="entry name" value="Fn3-like"/>
    <property type="match status" value="1"/>
</dbReference>
<feature type="transmembrane region" description="Helical" evidence="6">
    <location>
        <begin position="16"/>
        <end position="37"/>
    </location>
</feature>
<keyword evidence="4" id="KW-0326">Glycosidase</keyword>
<dbReference type="InterPro" id="IPR002772">
    <property type="entry name" value="Glyco_hydro_3_C"/>
</dbReference>
<dbReference type="STRING" id="1505727.GA0061077_1118"/>
<proteinExistence type="inferred from homology"/>
<evidence type="ECO:0000313" key="9">
    <source>
        <dbReference type="Proteomes" id="UP000242610"/>
    </source>
</evidence>